<dbReference type="InterPro" id="IPR027417">
    <property type="entry name" value="P-loop_NTPase"/>
</dbReference>
<dbReference type="InterPro" id="IPR052732">
    <property type="entry name" value="Cell-binding_unc_protein"/>
</dbReference>
<proteinExistence type="predicted"/>
<dbReference type="Pfam" id="PF13671">
    <property type="entry name" value="AAA_33"/>
    <property type="match status" value="1"/>
</dbReference>
<organism evidence="1">
    <name type="scientific">Desulfofervidus auxilii</name>
    <dbReference type="NCBI Taxonomy" id="1621989"/>
    <lineage>
        <taxon>Bacteria</taxon>
        <taxon>Pseudomonadati</taxon>
        <taxon>Thermodesulfobacteriota</taxon>
        <taxon>Candidatus Desulfofervidia</taxon>
        <taxon>Candidatus Desulfofervidales</taxon>
        <taxon>Candidatus Desulfofervidaceae</taxon>
        <taxon>Candidatus Desulfofervidus</taxon>
    </lineage>
</organism>
<dbReference type="Gene3D" id="3.40.50.300">
    <property type="entry name" value="P-loop containing nucleotide triphosphate hydrolases"/>
    <property type="match status" value="1"/>
</dbReference>
<sequence length="285" mass="32951">VLDCIEFNKRFRYADVAADVAFLLMDLDFRQASSFGYYFINAYLVQTDDFNLLSVLNFYKIYRAYVRGKISSFESELKEIPLHQQVEAKERARRYFDLAYSYLSSKQPMLFATTGLIGTGKSTIANALAAKIGAVVIRSDAVRKHLLGLRPKEHLYAPFGKGAYKSDITHKVYETILCLASDVLSYGFSVIIDASFSREKYRKMVVELAHKVKCPYYFILCQCNEEIIKARLKEREKKGKDISNGYFQLLSTFKQYFEPLKEEKKITVRTEQPLERNIKKILSSF</sequence>
<reference evidence="1" key="1">
    <citation type="journal article" date="2020" name="mSystems">
        <title>Genome- and Community-Level Interaction Insights into Carbon Utilization and Element Cycling Functions of Hydrothermarchaeota in Hydrothermal Sediment.</title>
        <authorList>
            <person name="Zhou Z."/>
            <person name="Liu Y."/>
            <person name="Xu W."/>
            <person name="Pan J."/>
            <person name="Luo Z.H."/>
            <person name="Li M."/>
        </authorList>
    </citation>
    <scope>NUCLEOTIDE SEQUENCE [LARGE SCALE GENOMIC DNA]</scope>
    <source>
        <strain evidence="1">HyVt-113</strain>
    </source>
</reference>
<dbReference type="PANTHER" id="PTHR43883">
    <property type="entry name" value="SLR0207 PROTEIN"/>
    <property type="match status" value="1"/>
</dbReference>
<dbReference type="EMBL" id="DQWQ01000091">
    <property type="protein sequence ID" value="HDD35574.1"/>
    <property type="molecule type" value="Genomic_DNA"/>
</dbReference>
<feature type="non-terminal residue" evidence="1">
    <location>
        <position position="1"/>
    </location>
</feature>
<dbReference type="SUPFAM" id="SSF52540">
    <property type="entry name" value="P-loop containing nucleoside triphosphate hydrolases"/>
    <property type="match status" value="1"/>
</dbReference>
<gene>
    <name evidence="1" type="ORF">ENF30_02110</name>
</gene>
<dbReference type="AlphaFoldDB" id="A0A7V0IAA4"/>
<dbReference type="PANTHER" id="PTHR43883:SF1">
    <property type="entry name" value="GLUCONOKINASE"/>
    <property type="match status" value="1"/>
</dbReference>
<accession>A0A7V0IAA4</accession>
<comment type="caution">
    <text evidence="1">The sequence shown here is derived from an EMBL/GenBank/DDBJ whole genome shotgun (WGS) entry which is preliminary data.</text>
</comment>
<dbReference type="Proteomes" id="UP000885706">
    <property type="component" value="Unassembled WGS sequence"/>
</dbReference>
<protein>
    <submittedName>
        <fullName evidence="1">Aminoglycoside phosphotransferase</fullName>
    </submittedName>
</protein>
<name>A0A7V0IAA4_DESA2</name>
<evidence type="ECO:0000313" key="1">
    <source>
        <dbReference type="EMBL" id="HDD35574.1"/>
    </source>
</evidence>